<evidence type="ECO:0000313" key="1">
    <source>
        <dbReference type="EMBL" id="CBJ54606.1"/>
    </source>
</evidence>
<protein>
    <submittedName>
        <fullName evidence="1">Uncharacterized protein</fullName>
    </submittedName>
</protein>
<dbReference type="EMBL" id="FP885907">
    <property type="protein sequence ID" value="CBJ54606.1"/>
    <property type="molecule type" value="Genomic_DNA"/>
</dbReference>
<name>D8P6S0_RALSL</name>
<keyword evidence="1" id="KW-0614">Plasmid</keyword>
<gene>
    <name evidence="1" type="ORF">RCFBP_mp30528</name>
</gene>
<reference evidence="1" key="2">
    <citation type="submission" date="2010-02" db="EMBL/GenBank/DDBJ databases">
        <authorList>
            <person name="Genoscope - CEA"/>
        </authorList>
    </citation>
    <scope>NUCLEOTIDE SEQUENCE</scope>
    <source>
        <strain evidence="1">CFBP2957</strain>
        <plasmid evidence="1">RCFBPv3_mp</plasmid>
    </source>
</reference>
<proteinExistence type="predicted"/>
<geneLocation type="plasmid" evidence="1">
    <name>RCFBPv3_mp</name>
</geneLocation>
<dbReference type="AlphaFoldDB" id="D8P6S0"/>
<organism evidence="1">
    <name type="scientific">Ralstonia solanacearum CFBP2957</name>
    <dbReference type="NCBI Taxonomy" id="859656"/>
    <lineage>
        <taxon>Bacteria</taxon>
        <taxon>Pseudomonadati</taxon>
        <taxon>Pseudomonadota</taxon>
        <taxon>Betaproteobacteria</taxon>
        <taxon>Burkholderiales</taxon>
        <taxon>Burkholderiaceae</taxon>
        <taxon>Ralstonia</taxon>
        <taxon>Ralstonia solanacearum species complex</taxon>
    </lineage>
</organism>
<reference evidence="1" key="1">
    <citation type="journal article" date="2010" name="BMC Genomics">
        <title>Genomes of three tomato pathogens within the Ralstonia solanacearum species complex reveal significant evolutionary divergence.</title>
        <authorList>
            <person name="Remenant B."/>
            <person name="Coupat-Goutaland B."/>
            <person name="Guidot A."/>
            <person name="Cellier G."/>
            <person name="Wicker E."/>
            <person name="Allen C."/>
            <person name="Fegan M."/>
            <person name="Pruvost O."/>
            <person name="Elbaz M."/>
            <person name="Calteau A."/>
            <person name="Salvignol G."/>
            <person name="Mornico D."/>
            <person name="Mangenot S."/>
            <person name="Barbe V."/>
            <person name="Medigue C."/>
            <person name="Prior P."/>
        </authorList>
    </citation>
    <scope>NUCLEOTIDE SEQUENCE [LARGE SCALE GENOMIC DNA]</scope>
    <source>
        <strain evidence="1">CFBP2957</strain>
        <plasmid evidence="1">RCFBPv3_mp</plasmid>
    </source>
</reference>
<accession>D8P6S0</accession>
<dbReference type="RefSeq" id="WP_013209064.1">
    <property type="nucleotide sequence ID" value="NC_014309.1"/>
</dbReference>
<sequence length="68" mass="7403">MSPATPRLTAINPVAERMFHLEATGASHDEVLDCAEQGRSHYAGDDGCQPNVHALLQKALPDARYVCR</sequence>